<accession>A0A844QD87</accession>
<evidence type="ECO:0000313" key="8">
    <source>
        <dbReference type="Proteomes" id="UP000463224"/>
    </source>
</evidence>
<evidence type="ECO:0000256" key="3">
    <source>
        <dbReference type="ARBA" id="ARBA00022692"/>
    </source>
</evidence>
<dbReference type="Proteomes" id="UP000463224">
    <property type="component" value="Unassembled WGS sequence"/>
</dbReference>
<dbReference type="EMBL" id="WPHG01000001">
    <property type="protein sequence ID" value="MVA96083.1"/>
    <property type="molecule type" value="Genomic_DNA"/>
</dbReference>
<evidence type="ECO:0000256" key="6">
    <source>
        <dbReference type="SAM" id="Phobius"/>
    </source>
</evidence>
<feature type="transmembrane region" description="Helical" evidence="6">
    <location>
        <begin position="402"/>
        <end position="422"/>
    </location>
</feature>
<feature type="transmembrane region" description="Helical" evidence="6">
    <location>
        <begin position="191"/>
        <end position="210"/>
    </location>
</feature>
<feature type="transmembrane region" description="Helical" evidence="6">
    <location>
        <begin position="125"/>
        <end position="146"/>
    </location>
</feature>
<evidence type="ECO:0000256" key="5">
    <source>
        <dbReference type="ARBA" id="ARBA00023136"/>
    </source>
</evidence>
<evidence type="ECO:0000313" key="7">
    <source>
        <dbReference type="EMBL" id="MVA96083.1"/>
    </source>
</evidence>
<dbReference type="InterPro" id="IPR050833">
    <property type="entry name" value="Poly_Biosynth_Transport"/>
</dbReference>
<feature type="transmembrane region" description="Helical" evidence="6">
    <location>
        <begin position="75"/>
        <end position="104"/>
    </location>
</feature>
<evidence type="ECO:0000256" key="1">
    <source>
        <dbReference type="ARBA" id="ARBA00004651"/>
    </source>
</evidence>
<sequence length="469" mass="50830">MRFSAATTAERLLPERLALRARPLLGLIDSVLSGADARGEAGRMSLIAFFIRIVNAVIAFVSQVLLARWMGSFEYGIFVLVWVTMVIVGNLSCLGFHTSIIRFIPEYRQKGRLAELRGILLASRLFVLIASTIVAAIGAAGIWLFAPAIESYYVVPFYLGIVCLPMISLSDALQGISRANAWAISALSPTYLIRPVLILVFMGGSLLAGFQPCAVTAIIAAIMATYATTIIQLVSVTGRVDRRLEPGPRTFLLRQWILVSMPIFLVESFFFLLTNADVLMVGRFMPPDQVAVYFATVKTLALVHFVYFAVKAGVAQRYASITHTGDTELLSAFARETASWTFWPSLAMAVAVLLLGKPMLSLFGPEFVAGYPLLFVLVGGVVARAAVGPAESLLTMTGNQNVCAMVYALALSLNIALNFILIPEFGLWGAAIATAIAMAFEALALSFTVWRRLGIVMLVFLPSSHEARG</sequence>
<keyword evidence="5 6" id="KW-0472">Membrane</keyword>
<keyword evidence="8" id="KW-1185">Reference proteome</keyword>
<dbReference type="InterPro" id="IPR002797">
    <property type="entry name" value="Polysacc_synth"/>
</dbReference>
<dbReference type="PANTHER" id="PTHR30250:SF11">
    <property type="entry name" value="O-ANTIGEN TRANSPORTER-RELATED"/>
    <property type="match status" value="1"/>
</dbReference>
<evidence type="ECO:0000256" key="4">
    <source>
        <dbReference type="ARBA" id="ARBA00022989"/>
    </source>
</evidence>
<feature type="transmembrane region" description="Helical" evidence="6">
    <location>
        <begin position="256"/>
        <end position="278"/>
    </location>
</feature>
<reference evidence="7 8" key="1">
    <citation type="submission" date="2019-12" db="EMBL/GenBank/DDBJ databases">
        <title>Nitratireductor arenosus sp. nov., Isolated from sea sand, Jeju island, South Korea.</title>
        <authorList>
            <person name="Kim W."/>
        </authorList>
    </citation>
    <scope>NUCLEOTIDE SEQUENCE [LARGE SCALE GENOMIC DNA]</scope>
    <source>
        <strain evidence="7 8">CAU 1489</strain>
    </source>
</reference>
<feature type="transmembrane region" description="Helical" evidence="6">
    <location>
        <begin position="368"/>
        <end position="390"/>
    </location>
</feature>
<feature type="transmembrane region" description="Helical" evidence="6">
    <location>
        <begin position="290"/>
        <end position="310"/>
    </location>
</feature>
<protein>
    <submittedName>
        <fullName evidence="7">Oligosaccharide flippase family protein</fullName>
    </submittedName>
</protein>
<dbReference type="Pfam" id="PF01943">
    <property type="entry name" value="Polysacc_synt"/>
    <property type="match status" value="1"/>
</dbReference>
<keyword evidence="3 6" id="KW-0812">Transmembrane</keyword>
<feature type="transmembrane region" description="Helical" evidence="6">
    <location>
        <begin position="46"/>
        <end position="69"/>
    </location>
</feature>
<proteinExistence type="predicted"/>
<dbReference type="PANTHER" id="PTHR30250">
    <property type="entry name" value="PST FAMILY PREDICTED COLANIC ACID TRANSPORTER"/>
    <property type="match status" value="1"/>
</dbReference>
<dbReference type="AlphaFoldDB" id="A0A844QD87"/>
<evidence type="ECO:0000256" key="2">
    <source>
        <dbReference type="ARBA" id="ARBA00022475"/>
    </source>
</evidence>
<feature type="transmembrane region" description="Helical" evidence="6">
    <location>
        <begin position="216"/>
        <end position="236"/>
    </location>
</feature>
<keyword evidence="4 6" id="KW-1133">Transmembrane helix</keyword>
<gene>
    <name evidence="7" type="ORF">GN330_02315</name>
</gene>
<comment type="caution">
    <text evidence="7">The sequence shown here is derived from an EMBL/GenBank/DDBJ whole genome shotgun (WGS) entry which is preliminary data.</text>
</comment>
<comment type="subcellular location">
    <subcellularLocation>
        <location evidence="1">Cell membrane</location>
        <topology evidence="1">Multi-pass membrane protein</topology>
    </subcellularLocation>
</comment>
<feature type="transmembrane region" description="Helical" evidence="6">
    <location>
        <begin position="338"/>
        <end position="356"/>
    </location>
</feature>
<keyword evidence="2" id="KW-1003">Cell membrane</keyword>
<feature type="transmembrane region" description="Helical" evidence="6">
    <location>
        <begin position="152"/>
        <end position="170"/>
    </location>
</feature>
<feature type="transmembrane region" description="Helical" evidence="6">
    <location>
        <begin position="428"/>
        <end position="450"/>
    </location>
</feature>
<organism evidence="7 8">
    <name type="scientific">Nitratireductor arenosus</name>
    <dbReference type="NCBI Taxonomy" id="2682096"/>
    <lineage>
        <taxon>Bacteria</taxon>
        <taxon>Pseudomonadati</taxon>
        <taxon>Pseudomonadota</taxon>
        <taxon>Alphaproteobacteria</taxon>
        <taxon>Hyphomicrobiales</taxon>
        <taxon>Phyllobacteriaceae</taxon>
        <taxon>Nitratireductor</taxon>
    </lineage>
</organism>
<name>A0A844QD87_9HYPH</name>
<dbReference type="RefSeq" id="WP_343040175.1">
    <property type="nucleotide sequence ID" value="NZ_WPHG01000001.1"/>
</dbReference>
<dbReference type="GO" id="GO:0005886">
    <property type="term" value="C:plasma membrane"/>
    <property type="evidence" value="ECO:0007669"/>
    <property type="project" value="UniProtKB-SubCell"/>
</dbReference>